<organism evidence="1 2">
    <name type="scientific">Caerostris extrusa</name>
    <name type="common">Bark spider</name>
    <name type="synonym">Caerostris bankana</name>
    <dbReference type="NCBI Taxonomy" id="172846"/>
    <lineage>
        <taxon>Eukaryota</taxon>
        <taxon>Metazoa</taxon>
        <taxon>Ecdysozoa</taxon>
        <taxon>Arthropoda</taxon>
        <taxon>Chelicerata</taxon>
        <taxon>Arachnida</taxon>
        <taxon>Araneae</taxon>
        <taxon>Araneomorphae</taxon>
        <taxon>Entelegynae</taxon>
        <taxon>Araneoidea</taxon>
        <taxon>Araneidae</taxon>
        <taxon>Caerostris</taxon>
    </lineage>
</organism>
<gene>
    <name evidence="1" type="ORF">CEXT_510481</name>
</gene>
<reference evidence="1 2" key="1">
    <citation type="submission" date="2021-06" db="EMBL/GenBank/DDBJ databases">
        <title>Caerostris extrusa draft genome.</title>
        <authorList>
            <person name="Kono N."/>
            <person name="Arakawa K."/>
        </authorList>
    </citation>
    <scope>NUCLEOTIDE SEQUENCE [LARGE SCALE GENOMIC DNA]</scope>
</reference>
<accession>A0AAV4V093</accession>
<keyword evidence="2" id="KW-1185">Reference proteome</keyword>
<evidence type="ECO:0000313" key="1">
    <source>
        <dbReference type="EMBL" id="GIY63448.1"/>
    </source>
</evidence>
<protein>
    <submittedName>
        <fullName evidence="1">Uncharacterized protein</fullName>
    </submittedName>
</protein>
<dbReference type="AlphaFoldDB" id="A0AAV4V093"/>
<evidence type="ECO:0000313" key="2">
    <source>
        <dbReference type="Proteomes" id="UP001054945"/>
    </source>
</evidence>
<dbReference type="Proteomes" id="UP001054945">
    <property type="component" value="Unassembled WGS sequence"/>
</dbReference>
<comment type="caution">
    <text evidence="1">The sequence shown here is derived from an EMBL/GenBank/DDBJ whole genome shotgun (WGS) entry which is preliminary data.</text>
</comment>
<proteinExistence type="predicted"/>
<name>A0AAV4V093_CAEEX</name>
<dbReference type="EMBL" id="BPLR01013742">
    <property type="protein sequence ID" value="GIY63448.1"/>
    <property type="molecule type" value="Genomic_DNA"/>
</dbReference>
<sequence>MWKGMDSPRLSSEDLEGYGLTYCPPKRDLEGYGLTYCPPKERRGSECNLTYCPPEERPADMGFTMPSGRETWEAWYGTHFIVPQRETRKVMDSLYYPKRDAAGMNSLIVLRRETPEEYGLTLLPSEERPWKGMDSLIALQLETGRAWTHLLPPEERPGRAWTHLVALRRET</sequence>